<keyword evidence="5 7" id="KW-0472">Membrane</keyword>
<dbReference type="Pfam" id="PF03743">
    <property type="entry name" value="TrbI"/>
    <property type="match status" value="1"/>
</dbReference>
<keyword evidence="4 7" id="KW-1133">Transmembrane helix</keyword>
<feature type="transmembrane region" description="Helical" evidence="7">
    <location>
        <begin position="9"/>
        <end position="29"/>
    </location>
</feature>
<proteinExistence type="inferred from homology"/>
<dbReference type="PATRIC" id="fig|178901.14.peg.3331"/>
<dbReference type="Gene3D" id="2.40.128.260">
    <property type="entry name" value="Type IV secretion system, VirB10/TraB/TrbI"/>
    <property type="match status" value="1"/>
</dbReference>
<dbReference type="InterPro" id="IPR042217">
    <property type="entry name" value="T4SS_VirB10/TrbI"/>
</dbReference>
<dbReference type="AlphaFoldDB" id="A0A149UQ40"/>
<dbReference type="Proteomes" id="UP000075377">
    <property type="component" value="Unassembled WGS sequence"/>
</dbReference>
<evidence type="ECO:0000256" key="4">
    <source>
        <dbReference type="ARBA" id="ARBA00022989"/>
    </source>
</evidence>
<accession>A0A149UQ40</accession>
<name>A0A149UQ40_9PROT</name>
<dbReference type="InterPro" id="IPR049855">
    <property type="entry name" value="DotG/IcmE-like_C"/>
</dbReference>
<dbReference type="InterPro" id="IPR005498">
    <property type="entry name" value="T4SS_VirB10/TraB/TrbI"/>
</dbReference>
<comment type="caution">
    <text evidence="8">The sequence shown here is derived from an EMBL/GenBank/DDBJ whole genome shotgun (WGS) entry which is preliminary data.</text>
</comment>
<dbReference type="GO" id="GO:0016020">
    <property type="term" value="C:membrane"/>
    <property type="evidence" value="ECO:0007669"/>
    <property type="project" value="UniProtKB-SubCell"/>
</dbReference>
<reference evidence="8 9" key="1">
    <citation type="submission" date="2015-06" db="EMBL/GenBank/DDBJ databases">
        <title>Improved classification and identification of acetic acid bacteria using matrix-assisted laser desorption/ionization time-of-flight mass spectrometry; Gluconobacter nephelii and Gluconobacter uchimurae are later heterotypic synonyms of Gluconobacter japonicus and Gluconobacter oxydans, respectively.</title>
        <authorList>
            <person name="Li L."/>
            <person name="Cleenwerck I."/>
            <person name="De Vuyst L."/>
            <person name="Vandamme P."/>
        </authorList>
    </citation>
    <scope>NUCLEOTIDE SEQUENCE [LARGE SCALE GENOMIC DNA]</scope>
    <source>
        <strain evidence="8 9">LMG 1699</strain>
    </source>
</reference>
<evidence type="ECO:0000313" key="9">
    <source>
        <dbReference type="Proteomes" id="UP000075377"/>
    </source>
</evidence>
<evidence type="ECO:0000256" key="7">
    <source>
        <dbReference type="SAM" id="Phobius"/>
    </source>
</evidence>
<comment type="subcellular location">
    <subcellularLocation>
        <location evidence="1">Membrane</location>
        <topology evidence="1">Single-pass membrane protein</topology>
    </subcellularLocation>
</comment>
<evidence type="ECO:0000256" key="3">
    <source>
        <dbReference type="ARBA" id="ARBA00022692"/>
    </source>
</evidence>
<feature type="region of interest" description="Disordered" evidence="6">
    <location>
        <begin position="54"/>
        <end position="85"/>
    </location>
</feature>
<organism evidence="8 9">
    <name type="scientific">Acetobacter malorum</name>
    <dbReference type="NCBI Taxonomy" id="178901"/>
    <lineage>
        <taxon>Bacteria</taxon>
        <taxon>Pseudomonadati</taxon>
        <taxon>Pseudomonadota</taxon>
        <taxon>Alphaproteobacteria</taxon>
        <taxon>Acetobacterales</taxon>
        <taxon>Acetobacteraceae</taxon>
        <taxon>Acetobacter</taxon>
    </lineage>
</organism>
<feature type="compositionally biased region" description="Basic and acidic residues" evidence="6">
    <location>
        <begin position="60"/>
        <end position="78"/>
    </location>
</feature>
<dbReference type="RefSeq" id="WP_061499602.1">
    <property type="nucleotide sequence ID" value="NZ_LHZX01000252.1"/>
</dbReference>
<gene>
    <name evidence="8" type="ORF">AD951_04115</name>
</gene>
<dbReference type="EMBL" id="LHZX01000252">
    <property type="protein sequence ID" value="KXV70032.1"/>
    <property type="molecule type" value="Genomic_DNA"/>
</dbReference>
<evidence type="ECO:0000256" key="1">
    <source>
        <dbReference type="ARBA" id="ARBA00004167"/>
    </source>
</evidence>
<evidence type="ECO:0000313" key="8">
    <source>
        <dbReference type="EMBL" id="KXV70032.1"/>
    </source>
</evidence>
<dbReference type="CDD" id="cd16431">
    <property type="entry name" value="IcmE"/>
    <property type="match status" value="1"/>
</dbReference>
<keyword evidence="3 7" id="KW-0812">Transmembrane</keyword>
<comment type="similarity">
    <text evidence="2">Belongs to the TrbI/VirB10 family.</text>
</comment>
<sequence length="438" mass="44880">MRGLLKRKGLLAGLAGGVFVILIAVYLLVLSPPRRADTGLGGRADVAGAPALRNNQMEAVGRDEANRRVTRNGEEADQARNGGANYVAPPVVQASAPVQKPKTAQARRESLPKVAGAGSDQPIVISSAQPQGPVIDPNTQQMLQQALGQQADEVISSTMGGNTAMTVAEYRPPAPKAAAATAAGQAGAAGDKKQGLDLSQYNVVLAAKPGDIFFSRLTIGFNSDDPQGLPVFATIYDARPDGTYGPMHGSRLMGAVNYSQSQAAVTFTEMVLPDGRTAPTRAMAVTLKDQRSGVAQNVNNHTFERYGALTVASLLQGLGYAGQMMIANNRAFYANDSGVYSGGGGGGVDWAQAGLASAEPLGQNLSSALSQSFSRPSTKSSPGGMEIGIVFLQPVQIPTGLKGGSAVAQAAPAPLGMTGPGGSMQVENASAISHVGAQ</sequence>
<evidence type="ECO:0000256" key="6">
    <source>
        <dbReference type="SAM" id="MobiDB-lite"/>
    </source>
</evidence>
<dbReference type="OrthoDB" id="8005933at2"/>
<protein>
    <submittedName>
        <fullName evidence="8">Uncharacterized protein</fullName>
    </submittedName>
</protein>
<evidence type="ECO:0000256" key="2">
    <source>
        <dbReference type="ARBA" id="ARBA00010265"/>
    </source>
</evidence>
<evidence type="ECO:0000256" key="5">
    <source>
        <dbReference type="ARBA" id="ARBA00023136"/>
    </source>
</evidence>